<protein>
    <submittedName>
        <fullName evidence="1">Uncharacterized protein</fullName>
    </submittedName>
</protein>
<name>A0ABW4S534_9RHOB</name>
<evidence type="ECO:0000313" key="1">
    <source>
        <dbReference type="EMBL" id="MFD1912519.1"/>
    </source>
</evidence>
<proteinExistence type="predicted"/>
<keyword evidence="2" id="KW-1185">Reference proteome</keyword>
<organism evidence="1 2">
    <name type="scientific">Halodurantibacterium flavum</name>
    <dbReference type="NCBI Taxonomy" id="1382802"/>
    <lineage>
        <taxon>Bacteria</taxon>
        <taxon>Pseudomonadati</taxon>
        <taxon>Pseudomonadota</taxon>
        <taxon>Alphaproteobacteria</taxon>
        <taxon>Rhodobacterales</taxon>
        <taxon>Paracoccaceae</taxon>
        <taxon>Halodurantibacterium</taxon>
    </lineage>
</organism>
<gene>
    <name evidence="1" type="ORF">ACFSGJ_09870</name>
</gene>
<sequence length="153" mass="16489">MTLQIEMTTLPRLSGEYPINPASPNDDFGGRPASCKQHDARARVLAALRRSNLAGRSAVQILPASSSDGTEGLHPDGEPTALYVERMLADPMTRLVMLADGVSEHEIRSLYGTRLPTRICGRVRPDTSVVAVQERVIPEPGPRPGTPRPGIGE</sequence>
<reference evidence="2" key="1">
    <citation type="journal article" date="2019" name="Int. J. Syst. Evol. Microbiol.">
        <title>The Global Catalogue of Microorganisms (GCM) 10K type strain sequencing project: providing services to taxonomists for standard genome sequencing and annotation.</title>
        <authorList>
            <consortium name="The Broad Institute Genomics Platform"/>
            <consortium name="The Broad Institute Genome Sequencing Center for Infectious Disease"/>
            <person name="Wu L."/>
            <person name="Ma J."/>
        </authorList>
    </citation>
    <scope>NUCLEOTIDE SEQUENCE [LARGE SCALE GENOMIC DNA]</scope>
    <source>
        <strain evidence="2">CGMCC 4.7242</strain>
    </source>
</reference>
<dbReference type="Proteomes" id="UP001597353">
    <property type="component" value="Unassembled WGS sequence"/>
</dbReference>
<comment type="caution">
    <text evidence="1">The sequence shown here is derived from an EMBL/GenBank/DDBJ whole genome shotgun (WGS) entry which is preliminary data.</text>
</comment>
<dbReference type="RefSeq" id="WP_390261175.1">
    <property type="nucleotide sequence ID" value="NZ_JBHUGH010000006.1"/>
</dbReference>
<accession>A0ABW4S534</accession>
<evidence type="ECO:0000313" key="2">
    <source>
        <dbReference type="Proteomes" id="UP001597353"/>
    </source>
</evidence>
<dbReference type="EMBL" id="JBHUGH010000006">
    <property type="protein sequence ID" value="MFD1912519.1"/>
    <property type="molecule type" value="Genomic_DNA"/>
</dbReference>